<protein>
    <recommendedName>
        <fullName evidence="2">DUF3347 domain-containing protein</fullName>
    </recommendedName>
</protein>
<reference evidence="1" key="1">
    <citation type="submission" date="2018-06" db="EMBL/GenBank/DDBJ databases">
        <authorList>
            <person name="Zhirakovskaya E."/>
        </authorList>
    </citation>
    <scope>NUCLEOTIDE SEQUENCE</scope>
</reference>
<proteinExistence type="predicted"/>
<organism evidence="1">
    <name type="scientific">hydrothermal vent metagenome</name>
    <dbReference type="NCBI Taxonomy" id="652676"/>
    <lineage>
        <taxon>unclassified sequences</taxon>
        <taxon>metagenomes</taxon>
        <taxon>ecological metagenomes</taxon>
    </lineage>
</organism>
<gene>
    <name evidence="1" type="ORF">MNBD_GAMMA17-590</name>
</gene>
<dbReference type="AlphaFoldDB" id="A0A3B1A1F7"/>
<evidence type="ECO:0008006" key="2">
    <source>
        <dbReference type="Google" id="ProtNLM"/>
    </source>
</evidence>
<evidence type="ECO:0000313" key="1">
    <source>
        <dbReference type="EMBL" id="VAW86686.1"/>
    </source>
</evidence>
<name>A0A3B1A1F7_9ZZZZ</name>
<accession>A0A3B1A1F7</accession>
<sequence length="180" mass="20125">MKNLLKQNSKALLLLTLALVPLSQGYAHPGHADTVTISRSTHVYLQKMVPHYLKIQKSLAIGELNAETRGAAEAIQRLIKKARKKEKDPSGKRMYKGVVKTAGFIGAASSIEAAREEFAELNDILLPFFDNWPNHILEHDLVLYTCKETKQWWLQPNGDKVADPYRGASVACADLTEKEE</sequence>
<dbReference type="EMBL" id="UOFQ01000048">
    <property type="protein sequence ID" value="VAW86686.1"/>
    <property type="molecule type" value="Genomic_DNA"/>
</dbReference>